<evidence type="ECO:0000256" key="5">
    <source>
        <dbReference type="SAM" id="Phobius"/>
    </source>
</evidence>
<dbReference type="CDD" id="cd06583">
    <property type="entry name" value="PGRP"/>
    <property type="match status" value="1"/>
</dbReference>
<dbReference type="Pfam" id="PF01510">
    <property type="entry name" value="Amidase_2"/>
    <property type="match status" value="1"/>
</dbReference>
<dbReference type="GO" id="GO:0009253">
    <property type="term" value="P:peptidoglycan catabolic process"/>
    <property type="evidence" value="ECO:0007669"/>
    <property type="project" value="InterPro"/>
</dbReference>
<evidence type="ECO:0000313" key="7">
    <source>
        <dbReference type="EMBL" id="QNM08757.1"/>
    </source>
</evidence>
<keyword evidence="8" id="KW-1185">Reference proteome</keyword>
<organism evidence="7 8">
    <name type="scientific">Wansuia hejianensis</name>
    <dbReference type="NCBI Taxonomy" id="2763667"/>
    <lineage>
        <taxon>Bacteria</taxon>
        <taxon>Bacillati</taxon>
        <taxon>Bacillota</taxon>
        <taxon>Clostridia</taxon>
        <taxon>Lachnospirales</taxon>
        <taxon>Lachnospiraceae</taxon>
        <taxon>Wansuia</taxon>
    </lineage>
</organism>
<dbReference type="SUPFAM" id="SSF55846">
    <property type="entry name" value="N-acetylmuramoyl-L-alanine amidase-like"/>
    <property type="match status" value="1"/>
</dbReference>
<dbReference type="PANTHER" id="PTHR30417:SF1">
    <property type="entry name" value="N-ACETYLMURAMOYL-L-ALANINE AMIDASE AMID"/>
    <property type="match status" value="1"/>
</dbReference>
<comment type="catalytic activity">
    <reaction evidence="1">
        <text>Hydrolyzes the link between N-acetylmuramoyl residues and L-amino acid residues in certain cell-wall glycopeptides.</text>
        <dbReference type="EC" id="3.5.1.28"/>
    </reaction>
</comment>
<keyword evidence="5" id="KW-1133">Transmembrane helix</keyword>
<evidence type="ECO:0000256" key="3">
    <source>
        <dbReference type="ARBA" id="ARBA00022801"/>
    </source>
</evidence>
<dbReference type="PANTHER" id="PTHR30417">
    <property type="entry name" value="N-ACETYLMURAMOYL-L-ALANINE AMIDASE AMID"/>
    <property type="match status" value="1"/>
</dbReference>
<dbReference type="Proteomes" id="UP000515860">
    <property type="component" value="Chromosome"/>
</dbReference>
<evidence type="ECO:0000256" key="4">
    <source>
        <dbReference type="ARBA" id="ARBA00023316"/>
    </source>
</evidence>
<protein>
    <recommendedName>
        <fullName evidence="2">N-acetylmuramoyl-L-alanine amidase</fullName>
        <ecNumber evidence="2">3.5.1.28</ecNumber>
    </recommendedName>
</protein>
<dbReference type="RefSeq" id="WP_118645726.1">
    <property type="nucleotide sequence ID" value="NZ_CP060635.1"/>
</dbReference>
<dbReference type="InterPro" id="IPR051206">
    <property type="entry name" value="NAMLAA_amidase_2"/>
</dbReference>
<dbReference type="InterPro" id="IPR036505">
    <property type="entry name" value="Amidase/PGRP_sf"/>
</dbReference>
<proteinExistence type="predicted"/>
<dbReference type="GO" id="GO:0071555">
    <property type="term" value="P:cell wall organization"/>
    <property type="evidence" value="ECO:0007669"/>
    <property type="project" value="UniProtKB-KW"/>
</dbReference>
<dbReference type="KEGG" id="whj:H9Q79_00075"/>
<keyword evidence="5" id="KW-0472">Membrane</keyword>
<dbReference type="AlphaFoldDB" id="A0A7G9GD75"/>
<evidence type="ECO:0000259" key="6">
    <source>
        <dbReference type="SMART" id="SM00644"/>
    </source>
</evidence>
<keyword evidence="5" id="KW-0812">Transmembrane</keyword>
<sequence length="232" mass="25946">MGEQNQYRRTESRAERIRRVKRNRRILLLVVIGIIAAIVAAIVLGRGRGRMSSAGRPGDLVNLGEGCPPLDVQLLTPNEYSRPQTPLEQVDGIVVHYTANPGSSAQANRNYFEGLKDGTDGVSASSHFIIGLGGEIIQCIPTAEVSYASNDRNFDTISIECCHPDESGQFTDDTYQSLVELTAWLCNRFQLSSEDVIRHYDVTGKECPKYFVDHEDAWEQFRNDVQKQIDKL</sequence>
<keyword evidence="3" id="KW-0378">Hydrolase</keyword>
<reference evidence="7 8" key="1">
    <citation type="submission" date="2020-08" db="EMBL/GenBank/DDBJ databases">
        <authorList>
            <person name="Liu C."/>
            <person name="Sun Q."/>
        </authorList>
    </citation>
    <scope>NUCLEOTIDE SEQUENCE [LARGE SCALE GENOMIC DNA]</scope>
    <source>
        <strain evidence="7 8">NSJ-29</strain>
    </source>
</reference>
<dbReference type="InterPro" id="IPR002502">
    <property type="entry name" value="Amidase_domain"/>
</dbReference>
<accession>A0A7G9GD75</accession>
<feature type="domain" description="N-acetylmuramoyl-L-alanine amidase" evidence="6">
    <location>
        <begin position="80"/>
        <end position="225"/>
    </location>
</feature>
<dbReference type="GO" id="GO:0009254">
    <property type="term" value="P:peptidoglycan turnover"/>
    <property type="evidence" value="ECO:0007669"/>
    <property type="project" value="TreeGrafter"/>
</dbReference>
<dbReference type="Gene3D" id="3.40.80.10">
    <property type="entry name" value="Peptidoglycan recognition protein-like"/>
    <property type="match status" value="1"/>
</dbReference>
<feature type="transmembrane region" description="Helical" evidence="5">
    <location>
        <begin position="26"/>
        <end position="44"/>
    </location>
</feature>
<dbReference type="GO" id="GO:0008745">
    <property type="term" value="F:N-acetylmuramoyl-L-alanine amidase activity"/>
    <property type="evidence" value="ECO:0007669"/>
    <property type="project" value="UniProtKB-EC"/>
</dbReference>
<keyword evidence="4" id="KW-0961">Cell wall biogenesis/degradation</keyword>
<dbReference type="EC" id="3.5.1.28" evidence="2"/>
<dbReference type="EMBL" id="CP060635">
    <property type="protein sequence ID" value="QNM08757.1"/>
    <property type="molecule type" value="Genomic_DNA"/>
</dbReference>
<evidence type="ECO:0000256" key="2">
    <source>
        <dbReference type="ARBA" id="ARBA00011901"/>
    </source>
</evidence>
<evidence type="ECO:0000313" key="8">
    <source>
        <dbReference type="Proteomes" id="UP000515860"/>
    </source>
</evidence>
<gene>
    <name evidence="7" type="ORF">H9Q79_00075</name>
</gene>
<evidence type="ECO:0000256" key="1">
    <source>
        <dbReference type="ARBA" id="ARBA00001561"/>
    </source>
</evidence>
<dbReference type="SMART" id="SM00644">
    <property type="entry name" value="Ami_2"/>
    <property type="match status" value="1"/>
</dbReference>
<name>A0A7G9GD75_9FIRM</name>